<feature type="transmembrane region" description="Helical" evidence="1">
    <location>
        <begin position="146"/>
        <end position="168"/>
    </location>
</feature>
<name>A0AAN6PQC5_9PEZI</name>
<dbReference type="InterPro" id="IPR018750">
    <property type="entry name" value="DUF2306_membrane"/>
</dbReference>
<feature type="transmembrane region" description="Helical" evidence="1">
    <location>
        <begin position="84"/>
        <end position="106"/>
    </location>
</feature>
<keyword evidence="3" id="KW-1185">Reference proteome</keyword>
<keyword evidence="1" id="KW-0812">Transmembrane</keyword>
<dbReference type="Pfam" id="PF10067">
    <property type="entry name" value="DUF2306"/>
    <property type="match status" value="1"/>
</dbReference>
<reference evidence="2" key="1">
    <citation type="journal article" date="2023" name="Mol. Phylogenet. Evol.">
        <title>Genome-scale phylogeny and comparative genomics of the fungal order Sordariales.</title>
        <authorList>
            <person name="Hensen N."/>
            <person name="Bonometti L."/>
            <person name="Westerberg I."/>
            <person name="Brannstrom I.O."/>
            <person name="Guillou S."/>
            <person name="Cros-Aarteil S."/>
            <person name="Calhoun S."/>
            <person name="Haridas S."/>
            <person name="Kuo A."/>
            <person name="Mondo S."/>
            <person name="Pangilinan J."/>
            <person name="Riley R."/>
            <person name="LaButti K."/>
            <person name="Andreopoulos B."/>
            <person name="Lipzen A."/>
            <person name="Chen C."/>
            <person name="Yan M."/>
            <person name="Daum C."/>
            <person name="Ng V."/>
            <person name="Clum A."/>
            <person name="Steindorff A."/>
            <person name="Ohm R.A."/>
            <person name="Martin F."/>
            <person name="Silar P."/>
            <person name="Natvig D.O."/>
            <person name="Lalanne C."/>
            <person name="Gautier V."/>
            <person name="Ament-Velasquez S.L."/>
            <person name="Kruys A."/>
            <person name="Hutchinson M.I."/>
            <person name="Powell A.J."/>
            <person name="Barry K."/>
            <person name="Miller A.N."/>
            <person name="Grigoriev I.V."/>
            <person name="Debuchy R."/>
            <person name="Gladieux P."/>
            <person name="Hiltunen Thoren M."/>
            <person name="Johannesson H."/>
        </authorList>
    </citation>
    <scope>NUCLEOTIDE SEQUENCE</scope>
    <source>
        <strain evidence="2">CBS 757.83</strain>
    </source>
</reference>
<keyword evidence="1" id="KW-1133">Transmembrane helix</keyword>
<evidence type="ECO:0000313" key="2">
    <source>
        <dbReference type="EMBL" id="KAK4096015.1"/>
    </source>
</evidence>
<evidence type="ECO:0000256" key="1">
    <source>
        <dbReference type="SAM" id="Phobius"/>
    </source>
</evidence>
<dbReference type="Proteomes" id="UP001305647">
    <property type="component" value="Unassembled WGS sequence"/>
</dbReference>
<sequence>MSDMKAQPPANRFVAGARKIFNPIGFSKGYNFVLFFIFAGAFAGFTFAKLHYLALDRSCTTGSGDQRPLDCYYYTEGSVDRVGILLHLGTILPAALLTCLQFVPVIRRTFVLFHRINGYIILVLSVVSTAGALMLAQHAVGSRLEAQMGIGTSSIAFIVSLGLAYYNIKRLQIEQHRAWMLRAWFYAGSIVTMRIIMILSALIVSGDGYVVPMPCAKVAFLAGSPQETVQTFPECDVYFSQQDVSKTVLVPASMLEDGANAIAMMSMAFGPGLWLALVLHAIGVEIYLHLTPAEANRLRNVSYQRQLEAGMKHPGRAGLTADRIGDSSLWVPEPQQGPAGHPIVEK</sequence>
<gene>
    <name evidence="2" type="ORF">N658DRAFT_502059</name>
</gene>
<feature type="transmembrane region" description="Helical" evidence="1">
    <location>
        <begin position="272"/>
        <end position="290"/>
    </location>
</feature>
<comment type="caution">
    <text evidence="2">The sequence shown here is derived from an EMBL/GenBank/DDBJ whole genome shotgun (WGS) entry which is preliminary data.</text>
</comment>
<accession>A0AAN6PQC5</accession>
<reference evidence="2" key="2">
    <citation type="submission" date="2023-05" db="EMBL/GenBank/DDBJ databases">
        <authorList>
            <consortium name="Lawrence Berkeley National Laboratory"/>
            <person name="Steindorff A."/>
            <person name="Hensen N."/>
            <person name="Bonometti L."/>
            <person name="Westerberg I."/>
            <person name="Brannstrom I.O."/>
            <person name="Guillou S."/>
            <person name="Cros-Aarteil S."/>
            <person name="Calhoun S."/>
            <person name="Haridas S."/>
            <person name="Kuo A."/>
            <person name="Mondo S."/>
            <person name="Pangilinan J."/>
            <person name="Riley R."/>
            <person name="Labutti K."/>
            <person name="Andreopoulos B."/>
            <person name="Lipzen A."/>
            <person name="Chen C."/>
            <person name="Yanf M."/>
            <person name="Daum C."/>
            <person name="Ng V."/>
            <person name="Clum A."/>
            <person name="Ohm R."/>
            <person name="Martin F."/>
            <person name="Silar P."/>
            <person name="Natvig D."/>
            <person name="Lalanne C."/>
            <person name="Gautier V."/>
            <person name="Ament-Velasquez S.L."/>
            <person name="Kruys A."/>
            <person name="Hutchinson M.I."/>
            <person name="Powell A.J."/>
            <person name="Barry K."/>
            <person name="Miller A.N."/>
            <person name="Grigoriev I.V."/>
            <person name="Debuchy R."/>
            <person name="Gladieux P."/>
            <person name="Thoren M.H."/>
            <person name="Johannesson H."/>
        </authorList>
    </citation>
    <scope>NUCLEOTIDE SEQUENCE</scope>
    <source>
        <strain evidence="2">CBS 757.83</strain>
    </source>
</reference>
<protein>
    <recommendedName>
        <fullName evidence="4">Microtubule associated protein</fullName>
    </recommendedName>
</protein>
<evidence type="ECO:0008006" key="4">
    <source>
        <dbReference type="Google" id="ProtNLM"/>
    </source>
</evidence>
<keyword evidence="1" id="KW-0472">Membrane</keyword>
<feature type="transmembrane region" description="Helical" evidence="1">
    <location>
        <begin position="29"/>
        <end position="48"/>
    </location>
</feature>
<proteinExistence type="predicted"/>
<organism evidence="2 3">
    <name type="scientific">Parathielavia hyrcaniae</name>
    <dbReference type="NCBI Taxonomy" id="113614"/>
    <lineage>
        <taxon>Eukaryota</taxon>
        <taxon>Fungi</taxon>
        <taxon>Dikarya</taxon>
        <taxon>Ascomycota</taxon>
        <taxon>Pezizomycotina</taxon>
        <taxon>Sordariomycetes</taxon>
        <taxon>Sordariomycetidae</taxon>
        <taxon>Sordariales</taxon>
        <taxon>Chaetomiaceae</taxon>
        <taxon>Parathielavia</taxon>
    </lineage>
</organism>
<feature type="transmembrane region" description="Helical" evidence="1">
    <location>
        <begin position="118"/>
        <end position="140"/>
    </location>
</feature>
<dbReference type="EMBL" id="MU863748">
    <property type="protein sequence ID" value="KAK4096015.1"/>
    <property type="molecule type" value="Genomic_DNA"/>
</dbReference>
<evidence type="ECO:0000313" key="3">
    <source>
        <dbReference type="Proteomes" id="UP001305647"/>
    </source>
</evidence>
<feature type="transmembrane region" description="Helical" evidence="1">
    <location>
        <begin position="180"/>
        <end position="204"/>
    </location>
</feature>
<dbReference type="AlphaFoldDB" id="A0AAN6PQC5"/>